<proteinExistence type="predicted"/>
<organism evidence="1 2">
    <name type="scientific">Dentiscutata heterogama</name>
    <dbReference type="NCBI Taxonomy" id="1316150"/>
    <lineage>
        <taxon>Eukaryota</taxon>
        <taxon>Fungi</taxon>
        <taxon>Fungi incertae sedis</taxon>
        <taxon>Mucoromycota</taxon>
        <taxon>Glomeromycotina</taxon>
        <taxon>Glomeromycetes</taxon>
        <taxon>Diversisporales</taxon>
        <taxon>Gigasporaceae</taxon>
        <taxon>Dentiscutata</taxon>
    </lineage>
</organism>
<feature type="non-terminal residue" evidence="1">
    <location>
        <position position="1"/>
    </location>
</feature>
<dbReference type="EMBL" id="CAJVPU010041934">
    <property type="protein sequence ID" value="CAG8742575.1"/>
    <property type="molecule type" value="Genomic_DNA"/>
</dbReference>
<evidence type="ECO:0000313" key="1">
    <source>
        <dbReference type="EMBL" id="CAG8742575.1"/>
    </source>
</evidence>
<protein>
    <submittedName>
        <fullName evidence="1">2122_t:CDS:1</fullName>
    </submittedName>
</protein>
<dbReference type="Proteomes" id="UP000789702">
    <property type="component" value="Unassembled WGS sequence"/>
</dbReference>
<accession>A0ACA9QA30</accession>
<comment type="caution">
    <text evidence="1">The sequence shown here is derived from an EMBL/GenBank/DDBJ whole genome shotgun (WGS) entry which is preliminary data.</text>
</comment>
<sequence>MSKKHAEAPESIKACKFIWKPSGRCRCNVGVSADTVPNDMSWFTTVKTKVVGATSFLLLLRQWLESYGVYLHGHSDRGC</sequence>
<name>A0ACA9QA30_9GLOM</name>
<reference evidence="1" key="1">
    <citation type="submission" date="2021-06" db="EMBL/GenBank/DDBJ databases">
        <authorList>
            <person name="Kallberg Y."/>
            <person name="Tangrot J."/>
            <person name="Rosling A."/>
        </authorList>
    </citation>
    <scope>NUCLEOTIDE SEQUENCE</scope>
    <source>
        <strain evidence="1">IL203A</strain>
    </source>
</reference>
<gene>
    <name evidence="1" type="ORF">DHETER_LOCUS14141</name>
</gene>
<evidence type="ECO:0000313" key="2">
    <source>
        <dbReference type="Proteomes" id="UP000789702"/>
    </source>
</evidence>
<keyword evidence="2" id="KW-1185">Reference proteome</keyword>